<dbReference type="EMBL" id="FNDG01000005">
    <property type="protein sequence ID" value="SDH52353.1"/>
    <property type="molecule type" value="Genomic_DNA"/>
</dbReference>
<evidence type="ECO:0000313" key="3">
    <source>
        <dbReference type="Proteomes" id="UP000198606"/>
    </source>
</evidence>
<protein>
    <submittedName>
        <fullName evidence="2">Uncharacterized protein</fullName>
    </submittedName>
</protein>
<dbReference type="AlphaFoldDB" id="A0A1G8D473"/>
<gene>
    <name evidence="2" type="ORF">SAMN05216588_105127</name>
</gene>
<evidence type="ECO:0000256" key="1">
    <source>
        <dbReference type="SAM" id="MobiDB-lite"/>
    </source>
</evidence>
<name>A0A1G8D473_9GAMM</name>
<proteinExistence type="predicted"/>
<evidence type="ECO:0000313" key="2">
    <source>
        <dbReference type="EMBL" id="SDH52353.1"/>
    </source>
</evidence>
<dbReference type="Proteomes" id="UP000198606">
    <property type="component" value="Unassembled WGS sequence"/>
</dbReference>
<reference evidence="2 3" key="1">
    <citation type="submission" date="2016-10" db="EMBL/GenBank/DDBJ databases">
        <authorList>
            <person name="de Groot N.N."/>
        </authorList>
    </citation>
    <scope>NUCLEOTIDE SEQUENCE [LARGE SCALE GENOMIC DNA]</scope>
    <source>
        <strain evidence="2 3">LMG 18387</strain>
    </source>
</reference>
<sequence>MESLCRGTSRMDAAGDLMGQGWPFQAGPRNDDEMGEPQRSWGRMSGLDLLVSFGGAGHPGNSKRNPLARAELNLRTTR</sequence>
<feature type="region of interest" description="Disordered" evidence="1">
    <location>
        <begin position="1"/>
        <end position="78"/>
    </location>
</feature>
<accession>A0A1G8D473</accession>
<organism evidence="2 3">
    <name type="scientific">Phytopseudomonas flavescens</name>
    <dbReference type="NCBI Taxonomy" id="29435"/>
    <lineage>
        <taxon>Bacteria</taxon>
        <taxon>Pseudomonadati</taxon>
        <taxon>Pseudomonadota</taxon>
        <taxon>Gammaproteobacteria</taxon>
        <taxon>Pseudomonadales</taxon>
        <taxon>Pseudomonadaceae</taxon>
        <taxon>Phytopseudomonas</taxon>
    </lineage>
</organism>